<proteinExistence type="predicted"/>
<evidence type="ECO:0000313" key="2">
    <source>
        <dbReference type="EMBL" id="CAF4061076.1"/>
    </source>
</evidence>
<dbReference type="Proteomes" id="UP000663881">
    <property type="component" value="Unassembled WGS sequence"/>
</dbReference>
<dbReference type="EMBL" id="CAJOAZ010004478">
    <property type="protein sequence ID" value="CAF4061076.1"/>
    <property type="molecule type" value="Genomic_DNA"/>
</dbReference>
<accession>A0A819UAF9</accession>
<dbReference type="EMBL" id="CAJNOG010000650">
    <property type="protein sequence ID" value="CAF1326767.1"/>
    <property type="molecule type" value="Genomic_DNA"/>
</dbReference>
<gene>
    <name evidence="1" type="ORF">JYZ213_LOCUS33718</name>
    <name evidence="3" type="ORF">OKA104_LOCUS35630</name>
    <name evidence="2" type="ORF">OXD698_LOCUS33129</name>
</gene>
<dbReference type="Proteomes" id="UP000663845">
    <property type="component" value="Unassembled WGS sequence"/>
</dbReference>
<comment type="caution">
    <text evidence="3">The sequence shown here is derived from an EMBL/GenBank/DDBJ whole genome shotgun (WGS) entry which is preliminary data.</text>
</comment>
<dbReference type="AlphaFoldDB" id="A0A819UAF9"/>
<evidence type="ECO:0000313" key="1">
    <source>
        <dbReference type="EMBL" id="CAF1326767.1"/>
    </source>
</evidence>
<dbReference type="Proteomes" id="UP000663844">
    <property type="component" value="Unassembled WGS sequence"/>
</dbReference>
<evidence type="ECO:0000313" key="4">
    <source>
        <dbReference type="Proteomes" id="UP000663881"/>
    </source>
</evidence>
<dbReference type="EMBL" id="CAJOAY010005229">
    <property type="protein sequence ID" value="CAF4100097.1"/>
    <property type="molecule type" value="Genomic_DNA"/>
</dbReference>
<organism evidence="3 4">
    <name type="scientific">Adineta steineri</name>
    <dbReference type="NCBI Taxonomy" id="433720"/>
    <lineage>
        <taxon>Eukaryota</taxon>
        <taxon>Metazoa</taxon>
        <taxon>Spiralia</taxon>
        <taxon>Gnathifera</taxon>
        <taxon>Rotifera</taxon>
        <taxon>Eurotatoria</taxon>
        <taxon>Bdelloidea</taxon>
        <taxon>Adinetida</taxon>
        <taxon>Adinetidae</taxon>
        <taxon>Adineta</taxon>
    </lineage>
</organism>
<evidence type="ECO:0000313" key="3">
    <source>
        <dbReference type="EMBL" id="CAF4100097.1"/>
    </source>
</evidence>
<sequence length="225" mass="26019">MPYSIQINADEIASKFVFSLSIIHDTITDQLSCTIDASLDLFNPSTTYKTGQQFQILLQQLFTSNSMNETCQSIHESSTILPNEKILMASMNNTQTLFSSSTHCIQHEFIQQVNKQSQKIAIELDEQSLTCNVLLYYAQCLSLEFLTNSNFIPGNIIYQCIDRSILTIHFNDYPSKQKTLQYEFYLFTKQLNKLWHDKSENIFRKLNISLIHDNIHLLKVHLPPI</sequence>
<reference evidence="3" key="1">
    <citation type="submission" date="2021-02" db="EMBL/GenBank/DDBJ databases">
        <authorList>
            <person name="Nowell W R."/>
        </authorList>
    </citation>
    <scope>NUCLEOTIDE SEQUENCE</scope>
</reference>
<name>A0A819UAF9_9BILA</name>
<protein>
    <submittedName>
        <fullName evidence="3">Uncharacterized protein</fullName>
    </submittedName>
</protein>